<evidence type="ECO:0000256" key="1">
    <source>
        <dbReference type="SAM" id="MobiDB-lite"/>
    </source>
</evidence>
<evidence type="ECO:0000313" key="2">
    <source>
        <dbReference type="EMBL" id="KAA6362651.1"/>
    </source>
</evidence>
<dbReference type="Proteomes" id="UP000324800">
    <property type="component" value="Unassembled WGS sequence"/>
</dbReference>
<feature type="region of interest" description="Disordered" evidence="1">
    <location>
        <begin position="1"/>
        <end position="49"/>
    </location>
</feature>
<feature type="region of interest" description="Disordered" evidence="1">
    <location>
        <begin position="145"/>
        <end position="191"/>
    </location>
</feature>
<feature type="compositionally biased region" description="Basic residues" evidence="1">
    <location>
        <begin position="1"/>
        <end position="22"/>
    </location>
</feature>
<evidence type="ECO:0000313" key="3">
    <source>
        <dbReference type="Proteomes" id="UP000324800"/>
    </source>
</evidence>
<dbReference type="AlphaFoldDB" id="A0A5J4TYD8"/>
<protein>
    <submittedName>
        <fullName evidence="2">Uncharacterized protein</fullName>
    </submittedName>
</protein>
<comment type="caution">
    <text evidence="2">The sequence shown here is derived from an EMBL/GenBank/DDBJ whole genome shotgun (WGS) entry which is preliminary data.</text>
</comment>
<dbReference type="EMBL" id="SNRW01023903">
    <property type="protein sequence ID" value="KAA6362651.1"/>
    <property type="molecule type" value="Genomic_DNA"/>
</dbReference>
<gene>
    <name evidence="2" type="ORF">EZS28_041822</name>
</gene>
<reference evidence="2 3" key="1">
    <citation type="submission" date="2019-03" db="EMBL/GenBank/DDBJ databases">
        <title>Single cell metagenomics reveals metabolic interactions within the superorganism composed of flagellate Streblomastix strix and complex community of Bacteroidetes bacteria on its surface.</title>
        <authorList>
            <person name="Treitli S.C."/>
            <person name="Kolisko M."/>
            <person name="Husnik F."/>
            <person name="Keeling P."/>
            <person name="Hampl V."/>
        </authorList>
    </citation>
    <scope>NUCLEOTIDE SEQUENCE [LARGE SCALE GENOMIC DNA]</scope>
    <source>
        <strain evidence="2">ST1C</strain>
    </source>
</reference>
<organism evidence="2 3">
    <name type="scientific">Streblomastix strix</name>
    <dbReference type="NCBI Taxonomy" id="222440"/>
    <lineage>
        <taxon>Eukaryota</taxon>
        <taxon>Metamonada</taxon>
        <taxon>Preaxostyla</taxon>
        <taxon>Oxymonadida</taxon>
        <taxon>Streblomastigidae</taxon>
        <taxon>Streblomastix</taxon>
    </lineage>
</organism>
<proteinExistence type="predicted"/>
<name>A0A5J4TYD8_9EUKA</name>
<feature type="non-terminal residue" evidence="2">
    <location>
        <position position="191"/>
    </location>
</feature>
<sequence>MQRSVKRSKSTGSKSKPKKVGRPRNQLQASNVKQYMGTKQKYMHKSKYIDPRQVAKIPQILQDIGELQTVKGGLTRSQYKKIIDKIKEVDPSISRQEADAGIQEYKGEIRQKLHYGGYDTNNLIESQKKPQQLINNLLIPQSQRLTKEADVDNNQNINARFDQPSHDVSSKRQQSAPDPSIYDSDDERASM</sequence>
<accession>A0A5J4TYD8</accession>